<dbReference type="CDD" id="cd05123">
    <property type="entry name" value="STKc_AGC"/>
    <property type="match status" value="1"/>
</dbReference>
<dbReference type="PROSITE" id="PS51285">
    <property type="entry name" value="AGC_KINASE_CTER"/>
    <property type="match status" value="1"/>
</dbReference>
<dbReference type="Proteomes" id="UP000078561">
    <property type="component" value="Unassembled WGS sequence"/>
</dbReference>
<keyword evidence="13" id="KW-1185">Reference proteome</keyword>
<evidence type="ECO:0000256" key="5">
    <source>
        <dbReference type="ARBA" id="ARBA00022777"/>
    </source>
</evidence>
<dbReference type="Gene3D" id="1.10.510.10">
    <property type="entry name" value="Transferase(Phosphotransferase) domain 1"/>
    <property type="match status" value="1"/>
</dbReference>
<feature type="domain" description="AGC-kinase C-terminal" evidence="11">
    <location>
        <begin position="340"/>
        <end position="405"/>
    </location>
</feature>
<evidence type="ECO:0000259" key="10">
    <source>
        <dbReference type="PROSITE" id="PS50011"/>
    </source>
</evidence>
<gene>
    <name evidence="12" type="primary">ABSGL_14476.1 scaffold 14663</name>
</gene>
<dbReference type="OrthoDB" id="63267at2759"/>
<dbReference type="Gene3D" id="3.30.200.20">
    <property type="entry name" value="Phosphorylase Kinase, domain 1"/>
    <property type="match status" value="1"/>
</dbReference>
<dbReference type="STRING" id="4829.A0A168SRB2"/>
<keyword evidence="3" id="KW-0808">Transferase</keyword>
<evidence type="ECO:0000256" key="6">
    <source>
        <dbReference type="ARBA" id="ARBA00022840"/>
    </source>
</evidence>
<evidence type="ECO:0000256" key="9">
    <source>
        <dbReference type="SAM" id="MobiDB-lite"/>
    </source>
</evidence>
<evidence type="ECO:0000256" key="8">
    <source>
        <dbReference type="RuleBase" id="RU000304"/>
    </source>
</evidence>
<dbReference type="SMART" id="SM00133">
    <property type="entry name" value="S_TK_X"/>
    <property type="match status" value="1"/>
</dbReference>
<dbReference type="FunFam" id="3.30.200.20:FF:000042">
    <property type="entry name" value="Aurora kinase A"/>
    <property type="match status" value="1"/>
</dbReference>
<dbReference type="Pfam" id="PF00069">
    <property type="entry name" value="Pkinase"/>
    <property type="match status" value="1"/>
</dbReference>
<dbReference type="PANTHER" id="PTHR24351">
    <property type="entry name" value="RIBOSOMAL PROTEIN S6 KINASE"/>
    <property type="match status" value="1"/>
</dbReference>
<dbReference type="FunFam" id="1.10.510.10:FF:000008">
    <property type="entry name" value="Non-specific serine/threonine protein kinase"/>
    <property type="match status" value="1"/>
</dbReference>
<protein>
    <recommendedName>
        <fullName evidence="14">Protein kinase domain-containing protein</fullName>
    </recommendedName>
</protein>
<dbReference type="EMBL" id="LT554937">
    <property type="protein sequence ID" value="SAM08810.1"/>
    <property type="molecule type" value="Genomic_DNA"/>
</dbReference>
<proteinExistence type="inferred from homology"/>
<keyword evidence="2" id="KW-0597">Phosphoprotein</keyword>
<dbReference type="InterPro" id="IPR000719">
    <property type="entry name" value="Prot_kinase_dom"/>
</dbReference>
<dbReference type="PROSITE" id="PS00108">
    <property type="entry name" value="PROTEIN_KINASE_ST"/>
    <property type="match status" value="1"/>
</dbReference>
<evidence type="ECO:0008006" key="14">
    <source>
        <dbReference type="Google" id="ProtNLM"/>
    </source>
</evidence>
<dbReference type="GO" id="GO:0004674">
    <property type="term" value="F:protein serine/threonine kinase activity"/>
    <property type="evidence" value="ECO:0007669"/>
    <property type="project" value="UniProtKB-KW"/>
</dbReference>
<dbReference type="SMART" id="SM00220">
    <property type="entry name" value="S_TKc"/>
    <property type="match status" value="1"/>
</dbReference>
<evidence type="ECO:0000256" key="2">
    <source>
        <dbReference type="ARBA" id="ARBA00022553"/>
    </source>
</evidence>
<evidence type="ECO:0000256" key="7">
    <source>
        <dbReference type="PROSITE-ProRule" id="PRU10141"/>
    </source>
</evidence>
<keyword evidence="6 7" id="KW-0067">ATP-binding</keyword>
<keyword evidence="5" id="KW-0418">Kinase</keyword>
<dbReference type="SUPFAM" id="SSF56112">
    <property type="entry name" value="Protein kinase-like (PK-like)"/>
    <property type="match status" value="1"/>
</dbReference>
<accession>A0A168SRB2</accession>
<dbReference type="InterPro" id="IPR017441">
    <property type="entry name" value="Protein_kinase_ATP_BS"/>
</dbReference>
<dbReference type="InParanoid" id="A0A168SRB2"/>
<feature type="binding site" evidence="7">
    <location>
        <position position="118"/>
    </location>
    <ligand>
        <name>ATP</name>
        <dbReference type="ChEBI" id="CHEBI:30616"/>
    </ligand>
</feature>
<comment type="similarity">
    <text evidence="8">Belongs to the protein kinase superfamily.</text>
</comment>
<keyword evidence="4 7" id="KW-0547">Nucleotide-binding</keyword>
<feature type="domain" description="Protein kinase" evidence="10">
    <location>
        <begin position="89"/>
        <end position="339"/>
    </location>
</feature>
<evidence type="ECO:0000256" key="1">
    <source>
        <dbReference type="ARBA" id="ARBA00022527"/>
    </source>
</evidence>
<name>A0A168SRB2_ABSGL</name>
<dbReference type="Pfam" id="PF00433">
    <property type="entry name" value="Pkinase_C"/>
    <property type="match status" value="1"/>
</dbReference>
<evidence type="ECO:0000259" key="11">
    <source>
        <dbReference type="PROSITE" id="PS51285"/>
    </source>
</evidence>
<dbReference type="InterPro" id="IPR000961">
    <property type="entry name" value="AGC-kinase_C"/>
</dbReference>
<dbReference type="InterPro" id="IPR017892">
    <property type="entry name" value="Pkinase_C"/>
</dbReference>
<reference evidence="12" key="1">
    <citation type="submission" date="2016-04" db="EMBL/GenBank/DDBJ databases">
        <authorList>
            <person name="Evans L.H."/>
            <person name="Alamgir A."/>
            <person name="Owens N."/>
            <person name="Weber N.D."/>
            <person name="Virtaneva K."/>
            <person name="Barbian K."/>
            <person name="Babar A."/>
            <person name="Rosenke K."/>
        </authorList>
    </citation>
    <scope>NUCLEOTIDE SEQUENCE [LARGE SCALE GENOMIC DNA]</scope>
    <source>
        <strain evidence="12">CBS 101.48</strain>
    </source>
</reference>
<evidence type="ECO:0000256" key="4">
    <source>
        <dbReference type="ARBA" id="ARBA00022741"/>
    </source>
</evidence>
<dbReference type="FunCoup" id="A0A168SRB2">
    <property type="interactions" value="170"/>
</dbReference>
<evidence type="ECO:0000313" key="13">
    <source>
        <dbReference type="Proteomes" id="UP000078561"/>
    </source>
</evidence>
<dbReference type="InterPro" id="IPR011009">
    <property type="entry name" value="Kinase-like_dom_sf"/>
</dbReference>
<dbReference type="AlphaFoldDB" id="A0A168SRB2"/>
<feature type="region of interest" description="Disordered" evidence="9">
    <location>
        <begin position="38"/>
        <end position="65"/>
    </location>
</feature>
<dbReference type="InterPro" id="IPR045270">
    <property type="entry name" value="STKc_AGC"/>
</dbReference>
<dbReference type="PROSITE" id="PS00107">
    <property type="entry name" value="PROTEIN_KINASE_ATP"/>
    <property type="match status" value="1"/>
</dbReference>
<sequence>MFDFEKAVLGLDNLQLDNDYDEKTQLPSALGNSVRRLIKTPSSSNPPSQYNSDTDEPAPRPSKQQQTVVTIDHNYIASNQRKAIGKSDFTSLCVLGRGAFGKVHLVRHDKSKQLYAMKILKKASLIVHQANQLKTERQILEEVRHPFIVKLYYAFQTPDELHMVLEYAVGGELFRHLSHEGMFSEPMARFYAAELILALEHLHSLGIVYRDLKPENCLLDAQGHIILTDFGLSKVSMEGKTNTICGTVEYMSPEVLMGLEYDYVVDWWSLGILMYDMLTGSPPFTGSRKKTMDAILSKKIHMPYYFTADAKDLLSKLLRKNPNVRLGAKKNAVRRHPFFSKVNWKEMEERKGIPPILPVVTDPAAAENFDSQFTNQVIVGSPPDEEGKVHHHFRDFSFVESSLIA</sequence>
<evidence type="ECO:0000313" key="12">
    <source>
        <dbReference type="EMBL" id="SAM08810.1"/>
    </source>
</evidence>
<dbReference type="GO" id="GO:0005524">
    <property type="term" value="F:ATP binding"/>
    <property type="evidence" value="ECO:0007669"/>
    <property type="project" value="UniProtKB-UniRule"/>
</dbReference>
<dbReference type="InterPro" id="IPR008271">
    <property type="entry name" value="Ser/Thr_kinase_AS"/>
</dbReference>
<dbReference type="OMA" id="AGTHCIA"/>
<evidence type="ECO:0000256" key="3">
    <source>
        <dbReference type="ARBA" id="ARBA00022679"/>
    </source>
</evidence>
<dbReference type="PROSITE" id="PS50011">
    <property type="entry name" value="PROTEIN_KINASE_DOM"/>
    <property type="match status" value="1"/>
</dbReference>
<keyword evidence="1 8" id="KW-0723">Serine/threonine-protein kinase</keyword>
<organism evidence="12">
    <name type="scientific">Absidia glauca</name>
    <name type="common">Pin mould</name>
    <dbReference type="NCBI Taxonomy" id="4829"/>
    <lineage>
        <taxon>Eukaryota</taxon>
        <taxon>Fungi</taxon>
        <taxon>Fungi incertae sedis</taxon>
        <taxon>Mucoromycota</taxon>
        <taxon>Mucoromycotina</taxon>
        <taxon>Mucoromycetes</taxon>
        <taxon>Mucorales</taxon>
        <taxon>Cunninghamellaceae</taxon>
        <taxon>Absidia</taxon>
    </lineage>
</organism>